<reference evidence="3 4" key="1">
    <citation type="submission" date="2018-06" db="EMBL/GenBank/DDBJ databases">
        <authorList>
            <consortium name="Pathogen Informatics"/>
            <person name="Doyle S."/>
        </authorList>
    </citation>
    <scope>NUCLEOTIDE SEQUENCE [LARGE SCALE GENOMIC DNA]</scope>
    <source>
        <strain evidence="3 4">NCTC10723</strain>
    </source>
</reference>
<evidence type="ECO:0000259" key="2">
    <source>
        <dbReference type="SMART" id="SM00363"/>
    </source>
</evidence>
<dbReference type="AlphaFoldDB" id="A0A377GY90"/>
<dbReference type="RefSeq" id="WP_115270285.1">
    <property type="nucleotide sequence ID" value="NZ_CASFEE010000006.1"/>
</dbReference>
<dbReference type="Proteomes" id="UP000255328">
    <property type="component" value="Unassembled WGS sequence"/>
</dbReference>
<accession>A0A377GY90</accession>
<dbReference type="InterPro" id="IPR012677">
    <property type="entry name" value="Nucleotide-bd_a/b_plait_sf"/>
</dbReference>
<protein>
    <submittedName>
        <fullName evidence="3">Photosystem II S4 domain protein</fullName>
    </submittedName>
</protein>
<organism evidence="3 4">
    <name type="scientific">Fusobacterium necrogenes</name>
    <dbReference type="NCBI Taxonomy" id="858"/>
    <lineage>
        <taxon>Bacteria</taxon>
        <taxon>Fusobacteriati</taxon>
        <taxon>Fusobacteriota</taxon>
        <taxon>Fusobacteriia</taxon>
        <taxon>Fusobacteriales</taxon>
        <taxon>Fusobacteriaceae</taxon>
        <taxon>Fusobacterium</taxon>
    </lineage>
</organism>
<dbReference type="SUPFAM" id="SSF55174">
    <property type="entry name" value="Alpha-L RNA-binding motif"/>
    <property type="match status" value="1"/>
</dbReference>
<dbReference type="InterPro" id="IPR040591">
    <property type="entry name" value="RqcP2_RBD"/>
</dbReference>
<dbReference type="GO" id="GO:0003723">
    <property type="term" value="F:RNA binding"/>
    <property type="evidence" value="ECO:0007669"/>
    <property type="project" value="UniProtKB-KW"/>
</dbReference>
<dbReference type="CDD" id="cd00165">
    <property type="entry name" value="S4"/>
    <property type="match status" value="1"/>
</dbReference>
<dbReference type="Pfam" id="PF01479">
    <property type="entry name" value="S4"/>
    <property type="match status" value="1"/>
</dbReference>
<dbReference type="Gene3D" id="3.30.70.330">
    <property type="match status" value="1"/>
</dbReference>
<gene>
    <name evidence="3" type="ORF">NCTC10723_01180</name>
</gene>
<dbReference type="InterPro" id="IPR036986">
    <property type="entry name" value="S4_RNA-bd_sf"/>
</dbReference>
<proteinExistence type="predicted"/>
<keyword evidence="1" id="KW-0694">RNA-binding</keyword>
<dbReference type="PROSITE" id="PS50889">
    <property type="entry name" value="S4"/>
    <property type="match status" value="1"/>
</dbReference>
<dbReference type="OrthoDB" id="9812787at2"/>
<evidence type="ECO:0000256" key="1">
    <source>
        <dbReference type="PROSITE-ProRule" id="PRU00182"/>
    </source>
</evidence>
<dbReference type="InterPro" id="IPR002942">
    <property type="entry name" value="S4_RNA-bd"/>
</dbReference>
<dbReference type="EMBL" id="UGGU01000003">
    <property type="protein sequence ID" value="STO31722.1"/>
    <property type="molecule type" value="Genomic_DNA"/>
</dbReference>
<evidence type="ECO:0000313" key="4">
    <source>
        <dbReference type="Proteomes" id="UP000255328"/>
    </source>
</evidence>
<dbReference type="PANTHER" id="PTHR13633:SF3">
    <property type="entry name" value="MITOCHONDRIAL TRANSCRIPTION RESCUE FACTOR 1"/>
    <property type="match status" value="1"/>
</dbReference>
<keyword evidence="4" id="KW-1185">Reference proteome</keyword>
<name>A0A377GY90_9FUSO</name>
<sequence>MDRKKFQNMFPGIDEFLLGAICDDIELCEEIEYPVYSKYFYPPLVCKKLSQLNIGSIEFSLCGINEDCEKNMIAIKPKSFPHDELYFPVKYFKIINKSKFKELEHKHYLGTIMSLGIKRELMGDLIVEDGFCYGIVSDEIFDFLVENLKEIGKNPVIVEEINKSEVPGLKFKELIESISSVRLDNIVSVMTNSSRTKGQELIEAGDVCINYVVDKEKNNNLKEGDIVTIRKKGKFVFKKILGENKKGKIRILIKKFI</sequence>
<evidence type="ECO:0000313" key="3">
    <source>
        <dbReference type="EMBL" id="STO31722.1"/>
    </source>
</evidence>
<dbReference type="SMART" id="SM00363">
    <property type="entry name" value="S4"/>
    <property type="match status" value="1"/>
</dbReference>
<feature type="domain" description="RNA-binding S4" evidence="2">
    <location>
        <begin position="181"/>
        <end position="241"/>
    </location>
</feature>
<dbReference type="PANTHER" id="PTHR13633">
    <property type="entry name" value="MITOCHONDRIAL TRANSCRIPTION RESCUE FACTOR 1"/>
    <property type="match status" value="1"/>
</dbReference>
<dbReference type="Pfam" id="PF17774">
    <property type="entry name" value="YlmH_RBD"/>
    <property type="match status" value="1"/>
</dbReference>
<dbReference type="Gene3D" id="3.10.290.10">
    <property type="entry name" value="RNA-binding S4 domain"/>
    <property type="match status" value="1"/>
</dbReference>